<accession>A0A382PMJ1</accession>
<dbReference type="EMBL" id="UINC01108477">
    <property type="protein sequence ID" value="SVC74603.1"/>
    <property type="molecule type" value="Genomic_DNA"/>
</dbReference>
<sequence>MNQLTISPNDFPAVEKCTYINAANVALMYRGASEAIVAWQEDVAENGSNNFDEAAEEAVFFGLHEAGARLFNASPADIAGGSSATDLLSSLAW</sequence>
<dbReference type="InterPro" id="IPR015421">
    <property type="entry name" value="PyrdxlP-dep_Trfase_major"/>
</dbReference>
<dbReference type="AlphaFoldDB" id="A0A382PMJ1"/>
<protein>
    <submittedName>
        <fullName evidence="1">Uncharacterized protein</fullName>
    </submittedName>
</protein>
<feature type="non-terminal residue" evidence="1">
    <location>
        <position position="93"/>
    </location>
</feature>
<dbReference type="Gene3D" id="3.90.1150.10">
    <property type="entry name" value="Aspartate Aminotransferase, domain 1"/>
    <property type="match status" value="1"/>
</dbReference>
<dbReference type="InterPro" id="IPR015422">
    <property type="entry name" value="PyrdxlP-dep_Trfase_small"/>
</dbReference>
<reference evidence="1" key="1">
    <citation type="submission" date="2018-05" db="EMBL/GenBank/DDBJ databases">
        <authorList>
            <person name="Lanie J.A."/>
            <person name="Ng W.-L."/>
            <person name="Kazmierczak K.M."/>
            <person name="Andrzejewski T.M."/>
            <person name="Davidsen T.M."/>
            <person name="Wayne K.J."/>
            <person name="Tettelin H."/>
            <person name="Glass J.I."/>
            <person name="Rusch D."/>
            <person name="Podicherti R."/>
            <person name="Tsui H.-C.T."/>
            <person name="Winkler M.E."/>
        </authorList>
    </citation>
    <scope>NUCLEOTIDE SEQUENCE</scope>
</reference>
<organism evidence="1">
    <name type="scientific">marine metagenome</name>
    <dbReference type="NCBI Taxonomy" id="408172"/>
    <lineage>
        <taxon>unclassified sequences</taxon>
        <taxon>metagenomes</taxon>
        <taxon>ecological metagenomes</taxon>
    </lineage>
</organism>
<name>A0A382PMJ1_9ZZZZ</name>
<proteinExistence type="predicted"/>
<gene>
    <name evidence="1" type="ORF">METZ01_LOCUS327457</name>
</gene>
<evidence type="ECO:0000313" key="1">
    <source>
        <dbReference type="EMBL" id="SVC74603.1"/>
    </source>
</evidence>
<dbReference type="Gene3D" id="3.40.640.10">
    <property type="entry name" value="Type I PLP-dependent aspartate aminotransferase-like (Major domain)"/>
    <property type="match status" value="1"/>
</dbReference>